<feature type="domain" description="GST N-terminal" evidence="1">
    <location>
        <begin position="1"/>
        <end position="81"/>
    </location>
</feature>
<dbReference type="SUPFAM" id="SSF47616">
    <property type="entry name" value="GST C-terminal domain-like"/>
    <property type="match status" value="1"/>
</dbReference>
<dbReference type="InterPro" id="IPR036282">
    <property type="entry name" value="Glutathione-S-Trfase_C_sf"/>
</dbReference>
<proteinExistence type="predicted"/>
<dbReference type="PANTHER" id="PTHR42673:SF4">
    <property type="entry name" value="MALEYLACETOACETATE ISOMERASE"/>
    <property type="match status" value="1"/>
</dbReference>
<evidence type="ECO:0000259" key="1">
    <source>
        <dbReference type="PROSITE" id="PS50404"/>
    </source>
</evidence>
<dbReference type="InterPro" id="IPR036249">
    <property type="entry name" value="Thioredoxin-like_sf"/>
</dbReference>
<dbReference type="GO" id="GO:0004364">
    <property type="term" value="F:glutathione transferase activity"/>
    <property type="evidence" value="ECO:0007669"/>
    <property type="project" value="TreeGrafter"/>
</dbReference>
<dbReference type="AlphaFoldDB" id="A0AAU7JAZ7"/>
<dbReference type="CDD" id="cd03194">
    <property type="entry name" value="GST_C_3"/>
    <property type="match status" value="1"/>
</dbReference>
<dbReference type="InterPro" id="IPR040079">
    <property type="entry name" value="Glutathione_S-Trfase"/>
</dbReference>
<dbReference type="SUPFAM" id="SSF52833">
    <property type="entry name" value="Thioredoxin-like"/>
    <property type="match status" value="1"/>
</dbReference>
<dbReference type="CDD" id="cd03043">
    <property type="entry name" value="GST_N_1"/>
    <property type="match status" value="1"/>
</dbReference>
<dbReference type="RefSeq" id="WP_406854278.1">
    <property type="nucleotide sequence ID" value="NZ_CP157484.1"/>
</dbReference>
<reference evidence="2" key="1">
    <citation type="submission" date="2024-05" db="EMBL/GenBank/DDBJ databases">
        <authorList>
            <person name="Kim S."/>
            <person name="Heo J."/>
            <person name="Choi H."/>
            <person name="Choi Y."/>
            <person name="Kwon S.-W."/>
            <person name="Kim Y."/>
        </authorList>
    </citation>
    <scope>NUCLEOTIDE SEQUENCE</scope>
    <source>
        <strain evidence="2">KACC 23698</strain>
    </source>
</reference>
<dbReference type="InterPro" id="IPR004045">
    <property type="entry name" value="Glutathione_S-Trfase_N"/>
</dbReference>
<evidence type="ECO:0000313" key="2">
    <source>
        <dbReference type="EMBL" id="XBO37458.1"/>
    </source>
</evidence>
<dbReference type="SFLD" id="SFLDS00019">
    <property type="entry name" value="Glutathione_Transferase_(cytos"/>
    <property type="match status" value="1"/>
</dbReference>
<dbReference type="PANTHER" id="PTHR42673">
    <property type="entry name" value="MALEYLACETOACETATE ISOMERASE"/>
    <property type="match status" value="1"/>
</dbReference>
<dbReference type="GO" id="GO:0006749">
    <property type="term" value="P:glutathione metabolic process"/>
    <property type="evidence" value="ECO:0007669"/>
    <property type="project" value="TreeGrafter"/>
</dbReference>
<dbReference type="EMBL" id="CP157484">
    <property type="protein sequence ID" value="XBO37458.1"/>
    <property type="molecule type" value="Genomic_DNA"/>
</dbReference>
<dbReference type="GO" id="GO:0006559">
    <property type="term" value="P:L-phenylalanine catabolic process"/>
    <property type="evidence" value="ECO:0007669"/>
    <property type="project" value="TreeGrafter"/>
</dbReference>
<name>A0AAU7JAZ7_9HYPH</name>
<dbReference type="Gene3D" id="3.40.30.10">
    <property type="entry name" value="Glutaredoxin"/>
    <property type="match status" value="1"/>
</dbReference>
<dbReference type="PROSITE" id="PS50404">
    <property type="entry name" value="GST_NTER"/>
    <property type="match status" value="1"/>
</dbReference>
<organism evidence="2">
    <name type="scientific">Alsobacter sp. KACC 23698</name>
    <dbReference type="NCBI Taxonomy" id="3149229"/>
    <lineage>
        <taxon>Bacteria</taxon>
        <taxon>Pseudomonadati</taxon>
        <taxon>Pseudomonadota</taxon>
        <taxon>Alphaproteobacteria</taxon>
        <taxon>Hyphomicrobiales</taxon>
        <taxon>Alsobacteraceae</taxon>
        <taxon>Alsobacter</taxon>
    </lineage>
</organism>
<accession>A0AAU7JAZ7</accession>
<protein>
    <submittedName>
        <fullName evidence="2">Glutathione S-transferase family protein</fullName>
    </submittedName>
</protein>
<sequence>MKLVIANKAYSSWSLRPWILMRALDIPFEEDLIPLDTPEFRPRVSAYQAGSTVPILVDGDVTVWESLAIMDYLADRFPEKRVWPEDIKARAFARTISAEMHAGFRGLRSACPMNLRKRFAAMDRGELVAKDVARVTQLWSRARESFGASAGGPFLFGAFTAADAMFAPVVTRLQTYSIAAPGPARAYMDAVLDHPAFVEWQEAGMSEPWVVAHDEVDEPAIGPFRAK</sequence>
<gene>
    <name evidence="2" type="ORF">ABEG18_17200</name>
</gene>
<dbReference type="FunFam" id="3.40.30.10:FF:000206">
    <property type="entry name" value="Probable glutathione S-transferase"/>
    <property type="match status" value="1"/>
</dbReference>
<dbReference type="Gene3D" id="1.20.1050.10">
    <property type="match status" value="1"/>
</dbReference>
<dbReference type="Pfam" id="PF13409">
    <property type="entry name" value="GST_N_2"/>
    <property type="match status" value="1"/>
</dbReference>
<dbReference type="GO" id="GO:0016034">
    <property type="term" value="F:maleylacetoacetate isomerase activity"/>
    <property type="evidence" value="ECO:0007669"/>
    <property type="project" value="TreeGrafter"/>
</dbReference>